<dbReference type="EMBL" id="CAXLJL010000856">
    <property type="protein sequence ID" value="CAL5141354.1"/>
    <property type="molecule type" value="Genomic_DNA"/>
</dbReference>
<evidence type="ECO:0000313" key="1">
    <source>
        <dbReference type="EMBL" id="CAL5141354.1"/>
    </source>
</evidence>
<proteinExistence type="predicted"/>
<comment type="caution">
    <text evidence="1">The sequence shown here is derived from an EMBL/GenBank/DDBJ whole genome shotgun (WGS) entry which is preliminary data.</text>
</comment>
<gene>
    <name evidence="1" type="ORF">CDAUBV1_LOCUS16606</name>
</gene>
<protein>
    <submittedName>
        <fullName evidence="1">Uncharacterized protein</fullName>
    </submittedName>
</protein>
<dbReference type="Proteomes" id="UP001497525">
    <property type="component" value="Unassembled WGS sequence"/>
</dbReference>
<organism evidence="1 2">
    <name type="scientific">Calicophoron daubneyi</name>
    <name type="common">Rumen fluke</name>
    <name type="synonym">Paramphistomum daubneyi</name>
    <dbReference type="NCBI Taxonomy" id="300641"/>
    <lineage>
        <taxon>Eukaryota</taxon>
        <taxon>Metazoa</taxon>
        <taxon>Spiralia</taxon>
        <taxon>Lophotrochozoa</taxon>
        <taxon>Platyhelminthes</taxon>
        <taxon>Trematoda</taxon>
        <taxon>Digenea</taxon>
        <taxon>Plagiorchiida</taxon>
        <taxon>Pronocephalata</taxon>
        <taxon>Paramphistomoidea</taxon>
        <taxon>Paramphistomidae</taxon>
        <taxon>Calicophoron</taxon>
    </lineage>
</organism>
<name>A0AAV2U0N3_CALDB</name>
<dbReference type="AlphaFoldDB" id="A0AAV2U0N3"/>
<evidence type="ECO:0000313" key="2">
    <source>
        <dbReference type="Proteomes" id="UP001497525"/>
    </source>
</evidence>
<reference evidence="1" key="1">
    <citation type="submission" date="2024-06" db="EMBL/GenBank/DDBJ databases">
        <authorList>
            <person name="Liu X."/>
            <person name="Lenzi L."/>
            <person name="Haldenby T S."/>
            <person name="Uol C."/>
        </authorList>
    </citation>
    <scope>NUCLEOTIDE SEQUENCE</scope>
</reference>
<accession>A0AAV2U0N3</accession>
<sequence>MTTIAGDADRCKTIPARRPPLRSSFRSGMNFISSISSRPKEGDTKLLTLHDVNCGCVSPRGREIRTVTPQTLMTLLELKHCDFPYIDDCWVTDPTLGDCSSSYLEQNTATNPKVDIEDSLSVKHQKICGCIPCTSNRSSC</sequence>